<accession>A0ABQ8UBZ6</accession>
<evidence type="ECO:0000313" key="7">
    <source>
        <dbReference type="EMBL" id="KAJ4455946.1"/>
    </source>
</evidence>
<keyword evidence="8" id="KW-1185">Reference proteome</keyword>
<name>A0ABQ8UBZ6_9EUKA</name>
<keyword evidence="2 4" id="KW-0863">Zinc-finger</keyword>
<evidence type="ECO:0000256" key="1">
    <source>
        <dbReference type="ARBA" id="ARBA00022723"/>
    </source>
</evidence>
<comment type="caution">
    <text evidence="7">The sequence shown here is derived from an EMBL/GenBank/DDBJ whole genome shotgun (WGS) entry which is preliminary data.</text>
</comment>
<keyword evidence="1 4" id="KW-0479">Metal-binding</keyword>
<evidence type="ECO:0000313" key="8">
    <source>
        <dbReference type="Proteomes" id="UP001141327"/>
    </source>
</evidence>
<dbReference type="InterPro" id="IPR001293">
    <property type="entry name" value="Znf_TRAF"/>
</dbReference>
<dbReference type="Proteomes" id="UP001141327">
    <property type="component" value="Unassembled WGS sequence"/>
</dbReference>
<feature type="coiled-coil region" evidence="5">
    <location>
        <begin position="192"/>
        <end position="237"/>
    </location>
</feature>
<proteinExistence type="predicted"/>
<dbReference type="PANTHER" id="PTHR47457:SF1">
    <property type="entry name" value="BTB DOMAIN-CONTAINING PROTEIN-RELATED"/>
    <property type="match status" value="1"/>
</dbReference>
<keyword evidence="5" id="KW-0175">Coiled coil</keyword>
<organism evidence="7 8">
    <name type="scientific">Paratrimastix pyriformis</name>
    <dbReference type="NCBI Taxonomy" id="342808"/>
    <lineage>
        <taxon>Eukaryota</taxon>
        <taxon>Metamonada</taxon>
        <taxon>Preaxostyla</taxon>
        <taxon>Paratrimastigidae</taxon>
        <taxon>Paratrimastix</taxon>
    </lineage>
</organism>
<feature type="zinc finger region" description="TRAF-type" evidence="4">
    <location>
        <begin position="111"/>
        <end position="162"/>
    </location>
</feature>
<feature type="domain" description="TRAF-type" evidence="6">
    <location>
        <begin position="111"/>
        <end position="162"/>
    </location>
</feature>
<dbReference type="InterPro" id="IPR013083">
    <property type="entry name" value="Znf_RING/FYVE/PHD"/>
</dbReference>
<evidence type="ECO:0000256" key="2">
    <source>
        <dbReference type="ARBA" id="ARBA00022771"/>
    </source>
</evidence>
<dbReference type="PROSITE" id="PS50145">
    <property type="entry name" value="ZF_TRAF"/>
    <property type="match status" value="1"/>
</dbReference>
<dbReference type="PANTHER" id="PTHR47457">
    <property type="entry name" value="OS05G0345500 PROTEIN"/>
    <property type="match status" value="1"/>
</dbReference>
<dbReference type="Gene3D" id="3.30.40.10">
    <property type="entry name" value="Zinc/RING finger domain, C3HC4 (zinc finger)"/>
    <property type="match status" value="1"/>
</dbReference>
<gene>
    <name evidence="7" type="ORF">PAPYR_8967</name>
</gene>
<keyword evidence="3 4" id="KW-0862">Zinc</keyword>
<evidence type="ECO:0000256" key="3">
    <source>
        <dbReference type="ARBA" id="ARBA00022833"/>
    </source>
</evidence>
<reference evidence="7" key="1">
    <citation type="journal article" date="2022" name="bioRxiv">
        <title>Genomics of Preaxostyla Flagellates Illuminates Evolutionary Transitions and the Path Towards Mitochondrial Loss.</title>
        <authorList>
            <person name="Novak L.V.F."/>
            <person name="Treitli S.C."/>
            <person name="Pyrih J."/>
            <person name="Halakuc P."/>
            <person name="Pipaliya S.V."/>
            <person name="Vacek V."/>
            <person name="Brzon O."/>
            <person name="Soukal P."/>
            <person name="Eme L."/>
            <person name="Dacks J.B."/>
            <person name="Karnkowska A."/>
            <person name="Elias M."/>
            <person name="Hampl V."/>
        </authorList>
    </citation>
    <scope>NUCLEOTIDE SEQUENCE</scope>
    <source>
        <strain evidence="7">RCP-MX</strain>
    </source>
</reference>
<protein>
    <recommendedName>
        <fullName evidence="6">TRAF-type domain-containing protein</fullName>
    </recommendedName>
</protein>
<evidence type="ECO:0000259" key="6">
    <source>
        <dbReference type="PROSITE" id="PS50145"/>
    </source>
</evidence>
<evidence type="ECO:0000256" key="4">
    <source>
        <dbReference type="PROSITE-ProRule" id="PRU00207"/>
    </source>
</evidence>
<sequence length="485" mass="52146">MPMDQGSNDCSEKKPACRPRKQLDYVIVGSGADETGDALLPTLKIPFVCDIVCRPCAAMIGGVCPTCGERITEQVTNCRMAQRHVEKAQCLCPNKTLGCAATVGVLAVENHLRLECEWREEECPRCHRLVRHALMAQHQDTDCLAKPVPCGYADVGCETRCPQGDLAVHERDGQLAHMDLLRQRLVGTARELAATQAALAQATQQLDASKSATGQRLDASEAALRQTQQDLAQTRADLGATKGELAQAMAALAELRAWVEQATLDESTRQVSLVWQPGTPAPACSAAAAAVAQPTLYRVTLSAPVAAAVAVAAAAAAPVTVHTGPECHCTYVMPQEAREAGFVVVAVRGSLESAPSASVTVSQATVFTYDHDMDDRGLFYYLGTQGRTQPWQNPAEAGWVTVTRSSEDQGKASDALGRQPCNSCTGDGVPNSWWQFDLGAERLFTPTRFPARYFRLISTGPNVGGCQEMNLSGFEMYGTLREYES</sequence>
<dbReference type="EMBL" id="JAPMOS010000087">
    <property type="protein sequence ID" value="KAJ4455946.1"/>
    <property type="molecule type" value="Genomic_DNA"/>
</dbReference>
<evidence type="ECO:0000256" key="5">
    <source>
        <dbReference type="SAM" id="Coils"/>
    </source>
</evidence>